<comment type="caution">
    <text evidence="3">The sequence shown here is derived from an EMBL/GenBank/DDBJ whole genome shotgun (WGS) entry which is preliminary data.</text>
</comment>
<reference evidence="3 4" key="1">
    <citation type="submission" date="2019-07" db="EMBL/GenBank/DDBJ databases">
        <title>Genomics analysis of Aphanomyces spp. identifies a new class of oomycete effector associated with host adaptation.</title>
        <authorList>
            <person name="Gaulin E."/>
        </authorList>
    </citation>
    <scope>NUCLEOTIDE SEQUENCE [LARGE SCALE GENOMIC DNA]</scope>
    <source>
        <strain evidence="3 4">ATCC 201684</strain>
    </source>
</reference>
<gene>
    <name evidence="3" type="ORF">Ae201684_013580</name>
</gene>
<feature type="coiled-coil region" evidence="1">
    <location>
        <begin position="323"/>
        <end position="357"/>
    </location>
</feature>
<dbReference type="Proteomes" id="UP000481153">
    <property type="component" value="Unassembled WGS sequence"/>
</dbReference>
<dbReference type="EMBL" id="VJMJ01000175">
    <property type="protein sequence ID" value="KAF0728621.1"/>
    <property type="molecule type" value="Genomic_DNA"/>
</dbReference>
<dbReference type="GO" id="GO:0005815">
    <property type="term" value="C:microtubule organizing center"/>
    <property type="evidence" value="ECO:0007669"/>
    <property type="project" value="TreeGrafter"/>
</dbReference>
<dbReference type="InterPro" id="IPR026205">
    <property type="entry name" value="PIBF1"/>
</dbReference>
<protein>
    <submittedName>
        <fullName evidence="3">Uncharacterized protein</fullName>
    </submittedName>
</protein>
<keyword evidence="4" id="KW-1185">Reference proteome</keyword>
<evidence type="ECO:0000313" key="4">
    <source>
        <dbReference type="Proteomes" id="UP000481153"/>
    </source>
</evidence>
<proteinExistence type="predicted"/>
<evidence type="ECO:0000313" key="3">
    <source>
        <dbReference type="EMBL" id="KAF0728621.1"/>
    </source>
</evidence>
<evidence type="ECO:0000256" key="1">
    <source>
        <dbReference type="SAM" id="Coils"/>
    </source>
</evidence>
<feature type="region of interest" description="Disordered" evidence="2">
    <location>
        <begin position="154"/>
        <end position="194"/>
    </location>
</feature>
<feature type="coiled-coil region" evidence="1">
    <location>
        <begin position="2"/>
        <end position="72"/>
    </location>
</feature>
<organism evidence="3 4">
    <name type="scientific">Aphanomyces euteiches</name>
    <dbReference type="NCBI Taxonomy" id="100861"/>
    <lineage>
        <taxon>Eukaryota</taxon>
        <taxon>Sar</taxon>
        <taxon>Stramenopiles</taxon>
        <taxon>Oomycota</taxon>
        <taxon>Saprolegniomycetes</taxon>
        <taxon>Saprolegniales</taxon>
        <taxon>Verrucalvaceae</taxon>
        <taxon>Aphanomyces</taxon>
    </lineage>
</organism>
<dbReference type="GO" id="GO:0060271">
    <property type="term" value="P:cilium assembly"/>
    <property type="evidence" value="ECO:0007669"/>
    <property type="project" value="TreeGrafter"/>
</dbReference>
<name>A0A6G0WMT4_9STRA</name>
<feature type="coiled-coil region" evidence="1">
    <location>
        <begin position="492"/>
        <end position="596"/>
    </location>
</feature>
<accession>A0A6G0WMT4</accession>
<dbReference type="AlphaFoldDB" id="A0A6G0WMT4"/>
<feature type="coiled-coil region" evidence="1">
    <location>
        <begin position="397"/>
        <end position="449"/>
    </location>
</feature>
<dbReference type="PANTHER" id="PTHR18950">
    <property type="entry name" value="PROGESTERONE-INDUCED BLOCKING FACTOR 1"/>
    <property type="match status" value="1"/>
</dbReference>
<sequence>MRKLYESQVDKIRAQLAAVLDEKVLLQRTLASERRAFQTSTASLETRYRAEIAQLKNDKAAIEARAAVLERRVLAEKAQFSDLRISDSLAQEFQKQDKDSLTLVEFIQMRAYELIQPHVIASENAAKALDVLKTEHTKLQASFLEAERALKESKRRQEQTAHDLQVSEKERQELEKQLKAAAQSSPPPAAPQESIEWEEKYHKVEAELKQALRNHDNLRMDVERLEQQVQLLAQDKAYLLQDKEAALDKYHKVARQLDDSLAKARELELSKETFIEQLAQAREESRVLFEHRMEVELAKLQDASRKEMEILRDGGKQMYERENRMLREARQDCIAQIEHLQKRLAEFQHAYEDKVLEFTRLDAKWTTDCAQVRNDLNMKHFELTQLSQKYDDKVNQLHQAHLENEMLRQKVEVHKNEFAKLEATSSKSIAHLELALKSEREKLQAYDQLEVDMDNAILQSGALTDESLTTFAMIPTAPKRRFQQSVALAQKIVQYEQQVQSLGQELKDAIQAKEQLITELESAKQHVNHMHQPQQYLIDKLKAKEDEIHTMKKQMQDLQQAYARQQRETQDQLQAKLALQTQLQHLVNRRQELDELKTIVLKTQQSMVSAVAPISSSLNVSPSEGCAMPKWYLKLRQSSQSDPAA</sequence>
<keyword evidence="1" id="KW-0175">Coiled coil</keyword>
<feature type="compositionally biased region" description="Basic and acidic residues" evidence="2">
    <location>
        <begin position="154"/>
        <end position="178"/>
    </location>
</feature>
<evidence type="ECO:0000256" key="2">
    <source>
        <dbReference type="SAM" id="MobiDB-lite"/>
    </source>
</evidence>
<dbReference type="PANTHER" id="PTHR18950:SF0">
    <property type="entry name" value="PROGESTERONE IMMUNOMODULATORY BINDING FACTOR 1"/>
    <property type="match status" value="1"/>
</dbReference>
<dbReference type="VEuPathDB" id="FungiDB:AeMF1_017372"/>